<proteinExistence type="predicted"/>
<evidence type="ECO:0000313" key="3">
    <source>
        <dbReference type="Proteomes" id="UP000580171"/>
    </source>
</evidence>
<dbReference type="EMBL" id="VYZV01004914">
    <property type="protein sequence ID" value="NXS65915.1"/>
    <property type="molecule type" value="Genomic_DNA"/>
</dbReference>
<accession>A0A7L2W776</accession>
<dbReference type="InterPro" id="IPR012677">
    <property type="entry name" value="Nucleotide-bd_a/b_plait_sf"/>
</dbReference>
<dbReference type="Pfam" id="PF07292">
    <property type="entry name" value="NID"/>
    <property type="match status" value="1"/>
</dbReference>
<name>A0A7L2W776_PANHA</name>
<dbReference type="InterPro" id="IPR009909">
    <property type="entry name" value="Nmi/IFP35_dom"/>
</dbReference>
<feature type="domain" description="NID" evidence="1">
    <location>
        <begin position="2"/>
        <end position="73"/>
    </location>
</feature>
<dbReference type="PANTHER" id="PTHR15225:SF4">
    <property type="entry name" value="N-MYC-INTERACTOR"/>
    <property type="match status" value="1"/>
</dbReference>
<reference evidence="2 3" key="1">
    <citation type="submission" date="2019-09" db="EMBL/GenBank/DDBJ databases">
        <title>Bird 10,000 Genomes (B10K) Project - Family phase.</title>
        <authorList>
            <person name="Zhang G."/>
        </authorList>
    </citation>
    <scope>NUCLEOTIDE SEQUENCE [LARGE SCALE GENOMIC DNA]</scope>
    <source>
        <strain evidence="2">B10K-DU-012-58</strain>
        <tissue evidence="2">Muscle</tissue>
    </source>
</reference>
<protein>
    <submittedName>
        <fullName evidence="2">NMI protein</fullName>
    </submittedName>
</protein>
<dbReference type="Proteomes" id="UP000580171">
    <property type="component" value="Unassembled WGS sequence"/>
</dbReference>
<sequence length="91" mass="10302">GKHAVNLDSKITDVRVKPFTLEMGVKFQLHVTISGKKINVSEVPELSIPEDWMRDKLELSFYKSEHGGGEIENVDYDKQSRTAVITFLRPG</sequence>
<comment type="caution">
    <text evidence="2">The sequence shown here is derived from an EMBL/GenBank/DDBJ whole genome shotgun (WGS) entry which is preliminary data.</text>
</comment>
<feature type="non-terminal residue" evidence="2">
    <location>
        <position position="91"/>
    </location>
</feature>
<dbReference type="OrthoDB" id="9903237at2759"/>
<gene>
    <name evidence="2" type="primary">Nmi</name>
    <name evidence="2" type="ORF">PANHAL_R03050</name>
</gene>
<dbReference type="AlphaFoldDB" id="A0A7L2W776"/>
<feature type="non-terminal residue" evidence="2">
    <location>
        <position position="1"/>
    </location>
</feature>
<dbReference type="GO" id="GO:0005737">
    <property type="term" value="C:cytoplasm"/>
    <property type="evidence" value="ECO:0007669"/>
    <property type="project" value="TreeGrafter"/>
</dbReference>
<dbReference type="PANTHER" id="PTHR15225">
    <property type="entry name" value="INTERFERON-INDUCED PROTEIN 35/NMI N-MYC/STAT INTERACTING PROTEIN"/>
    <property type="match status" value="1"/>
</dbReference>
<keyword evidence="3" id="KW-1185">Reference proteome</keyword>
<organism evidence="2 3">
    <name type="scientific">Pandion haliaetus</name>
    <name type="common">Osprey</name>
    <name type="synonym">Falco haliaetus</name>
    <dbReference type="NCBI Taxonomy" id="56262"/>
    <lineage>
        <taxon>Eukaryota</taxon>
        <taxon>Metazoa</taxon>
        <taxon>Chordata</taxon>
        <taxon>Craniata</taxon>
        <taxon>Vertebrata</taxon>
        <taxon>Euteleostomi</taxon>
        <taxon>Archelosauria</taxon>
        <taxon>Archosauria</taxon>
        <taxon>Dinosauria</taxon>
        <taxon>Saurischia</taxon>
        <taxon>Theropoda</taxon>
        <taxon>Coelurosauria</taxon>
        <taxon>Aves</taxon>
        <taxon>Neognathae</taxon>
        <taxon>Neoaves</taxon>
        <taxon>Telluraves</taxon>
        <taxon>Accipitrimorphae</taxon>
        <taxon>Accipitriformes</taxon>
        <taxon>Pandionidae</taxon>
        <taxon>Pandion</taxon>
    </lineage>
</organism>
<dbReference type="Gene3D" id="3.30.70.330">
    <property type="match status" value="1"/>
</dbReference>
<evidence type="ECO:0000313" key="2">
    <source>
        <dbReference type="EMBL" id="NXS65915.1"/>
    </source>
</evidence>
<evidence type="ECO:0000259" key="1">
    <source>
        <dbReference type="Pfam" id="PF07292"/>
    </source>
</evidence>